<dbReference type="InterPro" id="IPR052528">
    <property type="entry name" value="Sugar_transport-like"/>
</dbReference>
<dbReference type="InterPro" id="IPR011701">
    <property type="entry name" value="MFS"/>
</dbReference>
<keyword evidence="3 4" id="KW-0472">Membrane</keyword>
<sequence length="203" mass="22475">MRLSHRNFRNFFGLHVNPVVKVLTISDIFILSGFGLVAPIFAVFITDNIKDGSVEVAGIAATVFFLSRSLGQIPAAYIVDKIKGEKDDFWAVLIGSIVTSFVPLLYIFATLSWHIYLIQLIYGFSQAFTYPSWYALFTRHVGHNREGVEWGIYSTLTDLGGAAVAGIGGYLAANFGFNNLFVIVSIASFVGSFWLIAVKRYIK</sequence>
<feature type="domain" description="Major facilitator superfamily (MFS) profile" evidence="5">
    <location>
        <begin position="19"/>
        <end position="203"/>
    </location>
</feature>
<dbReference type="SUPFAM" id="SSF103473">
    <property type="entry name" value="MFS general substrate transporter"/>
    <property type="match status" value="1"/>
</dbReference>
<dbReference type="EMBL" id="MEVH01000016">
    <property type="protein sequence ID" value="OGC51642.1"/>
    <property type="molecule type" value="Genomic_DNA"/>
</dbReference>
<keyword evidence="2 4" id="KW-1133">Transmembrane helix</keyword>
<organism evidence="6 7">
    <name type="scientific">candidate division WWE3 bacterium RIFCSPLOWO2_01_FULL_39_13</name>
    <dbReference type="NCBI Taxonomy" id="1802624"/>
    <lineage>
        <taxon>Bacteria</taxon>
        <taxon>Katanobacteria</taxon>
    </lineage>
</organism>
<dbReference type="AlphaFoldDB" id="A0A1F4V3A6"/>
<feature type="transmembrane region" description="Helical" evidence="4">
    <location>
        <begin position="150"/>
        <end position="173"/>
    </location>
</feature>
<feature type="transmembrane region" description="Helical" evidence="4">
    <location>
        <begin position="115"/>
        <end position="138"/>
    </location>
</feature>
<dbReference type="InterPro" id="IPR020846">
    <property type="entry name" value="MFS_dom"/>
</dbReference>
<dbReference type="PANTHER" id="PTHR23526">
    <property type="entry name" value="INTEGRAL MEMBRANE TRANSPORT PROTEIN-RELATED"/>
    <property type="match status" value="1"/>
</dbReference>
<dbReference type="PANTHER" id="PTHR23526:SF2">
    <property type="entry name" value="MAJOR FACILITATOR SUPERFAMILY (MFS) PROFILE DOMAIN-CONTAINING PROTEIN"/>
    <property type="match status" value="1"/>
</dbReference>
<reference evidence="6 7" key="1">
    <citation type="journal article" date="2016" name="Nat. Commun.">
        <title>Thousands of microbial genomes shed light on interconnected biogeochemical processes in an aquifer system.</title>
        <authorList>
            <person name="Anantharaman K."/>
            <person name="Brown C.T."/>
            <person name="Hug L.A."/>
            <person name="Sharon I."/>
            <person name="Castelle C.J."/>
            <person name="Probst A.J."/>
            <person name="Thomas B.C."/>
            <person name="Singh A."/>
            <person name="Wilkins M.J."/>
            <person name="Karaoz U."/>
            <person name="Brodie E.L."/>
            <person name="Williams K.H."/>
            <person name="Hubbard S.S."/>
            <person name="Banfield J.F."/>
        </authorList>
    </citation>
    <scope>NUCLEOTIDE SEQUENCE [LARGE SCALE GENOMIC DNA]</scope>
</reference>
<accession>A0A1F4V3A6</accession>
<keyword evidence="1 4" id="KW-0812">Transmembrane</keyword>
<protein>
    <recommendedName>
        <fullName evidence="5">Major facilitator superfamily (MFS) profile domain-containing protein</fullName>
    </recommendedName>
</protein>
<dbReference type="InterPro" id="IPR036259">
    <property type="entry name" value="MFS_trans_sf"/>
</dbReference>
<evidence type="ECO:0000259" key="5">
    <source>
        <dbReference type="PROSITE" id="PS50850"/>
    </source>
</evidence>
<dbReference type="Gene3D" id="1.20.1250.20">
    <property type="entry name" value="MFS general substrate transporter like domains"/>
    <property type="match status" value="1"/>
</dbReference>
<evidence type="ECO:0000256" key="3">
    <source>
        <dbReference type="ARBA" id="ARBA00023136"/>
    </source>
</evidence>
<dbReference type="PROSITE" id="PS50850">
    <property type="entry name" value="MFS"/>
    <property type="match status" value="1"/>
</dbReference>
<gene>
    <name evidence="6" type="ORF">A2982_02070</name>
</gene>
<proteinExistence type="predicted"/>
<evidence type="ECO:0000256" key="4">
    <source>
        <dbReference type="SAM" id="Phobius"/>
    </source>
</evidence>
<feature type="transmembrane region" description="Helical" evidence="4">
    <location>
        <begin position="57"/>
        <end position="77"/>
    </location>
</feature>
<name>A0A1F4V3A6_UNCKA</name>
<dbReference type="Pfam" id="PF07690">
    <property type="entry name" value="MFS_1"/>
    <property type="match status" value="1"/>
</dbReference>
<evidence type="ECO:0000313" key="6">
    <source>
        <dbReference type="EMBL" id="OGC51642.1"/>
    </source>
</evidence>
<feature type="transmembrane region" description="Helical" evidence="4">
    <location>
        <begin position="179"/>
        <end position="198"/>
    </location>
</feature>
<evidence type="ECO:0000256" key="2">
    <source>
        <dbReference type="ARBA" id="ARBA00022989"/>
    </source>
</evidence>
<comment type="caution">
    <text evidence="6">The sequence shown here is derived from an EMBL/GenBank/DDBJ whole genome shotgun (WGS) entry which is preliminary data.</text>
</comment>
<dbReference type="STRING" id="1802624.A2982_02070"/>
<feature type="transmembrane region" description="Helical" evidence="4">
    <location>
        <begin position="89"/>
        <end position="109"/>
    </location>
</feature>
<dbReference type="GO" id="GO:0022857">
    <property type="term" value="F:transmembrane transporter activity"/>
    <property type="evidence" value="ECO:0007669"/>
    <property type="project" value="InterPro"/>
</dbReference>
<evidence type="ECO:0000256" key="1">
    <source>
        <dbReference type="ARBA" id="ARBA00022692"/>
    </source>
</evidence>
<evidence type="ECO:0000313" key="7">
    <source>
        <dbReference type="Proteomes" id="UP000178771"/>
    </source>
</evidence>
<feature type="transmembrane region" description="Helical" evidence="4">
    <location>
        <begin position="20"/>
        <end position="45"/>
    </location>
</feature>
<dbReference type="Proteomes" id="UP000178771">
    <property type="component" value="Unassembled WGS sequence"/>
</dbReference>